<organism evidence="2 3">
    <name type="scientific">Burkholderia mallei (strain ATCC 23344)</name>
    <dbReference type="NCBI Taxonomy" id="243160"/>
    <lineage>
        <taxon>Bacteria</taxon>
        <taxon>Pseudomonadati</taxon>
        <taxon>Pseudomonadota</taxon>
        <taxon>Betaproteobacteria</taxon>
        <taxon>Burkholderiales</taxon>
        <taxon>Burkholderiaceae</taxon>
        <taxon>Burkholderia</taxon>
        <taxon>pseudomallei group</taxon>
    </lineage>
</organism>
<dbReference type="Proteomes" id="UP000006693">
    <property type="component" value="Chromosome 2"/>
</dbReference>
<evidence type="ECO:0000256" key="1">
    <source>
        <dbReference type="SAM" id="MobiDB-lite"/>
    </source>
</evidence>
<name>A0A0H2WBJ0_BURMA</name>
<dbReference type="AlphaFoldDB" id="A0A0H2WBJ0"/>
<dbReference type="KEGG" id="bma:BMAA0955"/>
<dbReference type="EMBL" id="CP000011">
    <property type="protein sequence ID" value="AAU46148.1"/>
    <property type="molecule type" value="Genomic_DNA"/>
</dbReference>
<proteinExistence type="predicted"/>
<feature type="compositionally biased region" description="Basic residues" evidence="1">
    <location>
        <begin position="22"/>
        <end position="35"/>
    </location>
</feature>
<sequence length="106" mass="12489">MAVLDEIETRRFCRCAIAVNRRTPRRTRRTRRPTALRRAGSTDRLDPAGPAREGGRRSDHVRRPRGILARNHPANRKRPPRTREFNSSFGGFLPYKYRTIRKRRPN</sequence>
<protein>
    <submittedName>
        <fullName evidence="2">Uncharacterized protein</fullName>
    </submittedName>
</protein>
<reference evidence="2 3" key="1">
    <citation type="journal article" date="2004" name="Proc. Natl. Acad. Sci. U.S.A.">
        <title>Structural flexibility in the Burkholderia mallei genome.</title>
        <authorList>
            <person name="Nierman W.C."/>
            <person name="DeShazer D."/>
            <person name="Kim H.S."/>
            <person name="Tettelin H."/>
            <person name="Nelson K.E."/>
            <person name="Feldblyum T."/>
            <person name="Ulrich R.L."/>
            <person name="Ronning C.M."/>
            <person name="Brinkac L.M."/>
            <person name="Daugherty S.C."/>
            <person name="Davidsen T.D."/>
            <person name="Deboy R.T."/>
            <person name="Dimitrov G."/>
            <person name="Dodson R.J."/>
            <person name="Durkin A.S."/>
            <person name="Gwinn M.L."/>
            <person name="Haft D.H."/>
            <person name="Khouri H."/>
            <person name="Kolonay J.F."/>
            <person name="Madupu R."/>
            <person name="Mohammoud Y."/>
            <person name="Nelson W.C."/>
            <person name="Radune D."/>
            <person name="Romero C.M."/>
            <person name="Sarria S."/>
            <person name="Selengut J."/>
            <person name="Shamblin C."/>
            <person name="Sullivan S.A."/>
            <person name="White O."/>
            <person name="Yu Y."/>
            <person name="Zafar N."/>
            <person name="Zhou L."/>
            <person name="Fraser C.M."/>
        </authorList>
    </citation>
    <scope>NUCLEOTIDE SEQUENCE [LARGE SCALE GENOMIC DNA]</scope>
    <source>
        <strain evidence="2 3">ATCC 23344</strain>
    </source>
</reference>
<keyword evidence="3" id="KW-1185">Reference proteome</keyword>
<feature type="region of interest" description="Disordered" evidence="1">
    <location>
        <begin position="20"/>
        <end position="89"/>
    </location>
</feature>
<dbReference type="HOGENOM" id="CLU_2218098_0_0_4"/>
<gene>
    <name evidence="2" type="ordered locus">BMAA0955</name>
</gene>
<evidence type="ECO:0000313" key="2">
    <source>
        <dbReference type="EMBL" id="AAU46148.1"/>
    </source>
</evidence>
<evidence type="ECO:0000313" key="3">
    <source>
        <dbReference type="Proteomes" id="UP000006693"/>
    </source>
</evidence>
<accession>A0A0H2WBJ0</accession>